<dbReference type="OrthoDB" id="9807065at2"/>
<dbReference type="GO" id="GO:0005886">
    <property type="term" value="C:plasma membrane"/>
    <property type="evidence" value="ECO:0007669"/>
    <property type="project" value="UniProtKB-SubCell"/>
</dbReference>
<protein>
    <recommendedName>
        <fullName evidence="8">Phosphate transport system permease protein PstA</fullName>
    </recommendedName>
</protein>
<reference evidence="10 11" key="1">
    <citation type="submission" date="2015-09" db="EMBL/GenBank/DDBJ databases">
        <title>Genome sequencing project for genomic taxonomy and phylogenomics of Bacillus-like bacteria.</title>
        <authorList>
            <person name="Liu B."/>
            <person name="Wang J."/>
            <person name="Zhu Y."/>
            <person name="Liu G."/>
            <person name="Chen Q."/>
            <person name="Chen Z."/>
            <person name="Lan J."/>
            <person name="Che J."/>
            <person name="Ge C."/>
            <person name="Shi H."/>
            <person name="Pan Z."/>
            <person name="Liu X."/>
        </authorList>
    </citation>
    <scope>NUCLEOTIDE SEQUENCE [LARGE SCALE GENOMIC DNA]</scope>
    <source>
        <strain evidence="10 11">LMG 18435</strain>
    </source>
</reference>
<keyword evidence="3" id="KW-0813">Transport</keyword>
<dbReference type="CDD" id="cd06261">
    <property type="entry name" value="TM_PBP2"/>
    <property type="match status" value="1"/>
</dbReference>
<feature type="transmembrane region" description="Helical" evidence="8">
    <location>
        <begin position="99"/>
        <end position="123"/>
    </location>
</feature>
<evidence type="ECO:0000256" key="1">
    <source>
        <dbReference type="ARBA" id="ARBA00004651"/>
    </source>
</evidence>
<keyword evidence="7 8" id="KW-0472">Membrane</keyword>
<organism evidence="10 11">
    <name type="scientific">Heyndrickxia shackletonii</name>
    <dbReference type="NCBI Taxonomy" id="157838"/>
    <lineage>
        <taxon>Bacteria</taxon>
        <taxon>Bacillati</taxon>
        <taxon>Bacillota</taxon>
        <taxon>Bacilli</taxon>
        <taxon>Bacillales</taxon>
        <taxon>Bacillaceae</taxon>
        <taxon>Heyndrickxia</taxon>
    </lineage>
</organism>
<dbReference type="Gene3D" id="1.10.3720.10">
    <property type="entry name" value="MetI-like"/>
    <property type="match status" value="1"/>
</dbReference>
<dbReference type="Proteomes" id="UP000051888">
    <property type="component" value="Unassembled WGS sequence"/>
</dbReference>
<dbReference type="GO" id="GO:0035435">
    <property type="term" value="P:phosphate ion transmembrane transport"/>
    <property type="evidence" value="ECO:0007669"/>
    <property type="project" value="InterPro"/>
</dbReference>
<evidence type="ECO:0000256" key="7">
    <source>
        <dbReference type="ARBA" id="ARBA00023136"/>
    </source>
</evidence>
<dbReference type="PANTHER" id="PTHR43470">
    <property type="entry name" value="PHOSPHATE TRANSPORT SYSTEM PERMEASE PROTEIN PSTA-RELATED"/>
    <property type="match status" value="1"/>
</dbReference>
<feature type="domain" description="ABC transmembrane type-1" evidence="9">
    <location>
        <begin position="62"/>
        <end position="280"/>
    </location>
</feature>
<dbReference type="STRING" id="157838.AN964_05765"/>
<keyword evidence="4 8" id="KW-1003">Cell membrane</keyword>
<keyword evidence="6 8" id="KW-1133">Transmembrane helix</keyword>
<dbReference type="NCBIfam" id="TIGR00974">
    <property type="entry name" value="3a0107s02c"/>
    <property type="match status" value="1"/>
</dbReference>
<keyword evidence="5 8" id="KW-0812">Transmembrane</keyword>
<dbReference type="InterPro" id="IPR005672">
    <property type="entry name" value="Phosphate_PstA"/>
</dbReference>
<feature type="transmembrane region" description="Helical" evidence="8">
    <location>
        <begin position="181"/>
        <end position="202"/>
    </location>
</feature>
<dbReference type="InterPro" id="IPR035906">
    <property type="entry name" value="MetI-like_sf"/>
</dbReference>
<dbReference type="Pfam" id="PF00528">
    <property type="entry name" value="BPD_transp_1"/>
    <property type="match status" value="1"/>
</dbReference>
<evidence type="ECO:0000313" key="11">
    <source>
        <dbReference type="Proteomes" id="UP000051888"/>
    </source>
</evidence>
<evidence type="ECO:0000256" key="2">
    <source>
        <dbReference type="ARBA" id="ARBA00007069"/>
    </source>
</evidence>
<evidence type="ECO:0000256" key="4">
    <source>
        <dbReference type="ARBA" id="ARBA00022475"/>
    </source>
</evidence>
<feature type="transmembrane region" description="Helical" evidence="8">
    <location>
        <begin position="12"/>
        <end position="34"/>
    </location>
</feature>
<name>A0A0Q3WQC9_9BACI</name>
<comment type="similarity">
    <text evidence="2 8">Belongs to the binding-protein-dependent transport system permease family. CysTW subfamily.</text>
</comment>
<dbReference type="PANTHER" id="PTHR43470:SF4">
    <property type="entry name" value="ABC TRANSPORTER PERMEASE PROTEIN YQGI-RELATED"/>
    <property type="match status" value="1"/>
</dbReference>
<dbReference type="PROSITE" id="PS50928">
    <property type="entry name" value="ABC_TM1"/>
    <property type="match status" value="1"/>
</dbReference>
<evidence type="ECO:0000256" key="5">
    <source>
        <dbReference type="ARBA" id="ARBA00022692"/>
    </source>
</evidence>
<dbReference type="RefSeq" id="WP_055738784.1">
    <property type="nucleotide sequence ID" value="NZ_JAAIWL010000004.1"/>
</dbReference>
<dbReference type="EMBL" id="LJJC01000004">
    <property type="protein sequence ID" value="KQL53066.1"/>
    <property type="molecule type" value="Genomic_DNA"/>
</dbReference>
<dbReference type="GO" id="GO:0005315">
    <property type="term" value="F:phosphate transmembrane transporter activity"/>
    <property type="evidence" value="ECO:0007669"/>
    <property type="project" value="InterPro"/>
</dbReference>
<feature type="transmembrane region" description="Helical" evidence="8">
    <location>
        <begin position="129"/>
        <end position="149"/>
    </location>
</feature>
<sequence>MNAKIADRIATAVFYLIAAFIIILLAGLLGYIVLKGIAHINWHFITSPPQAVQAGGGIGPQLFNSFYLLILTMVISIPLSLGAGIYMAEYAKKNAFTSILRTAIEVLSSLPSIVVGLFGFLLFVIYMGWGFSILSGALALTVFNLPLMVRVVEDSIRAIPGTQREAGLSLGVSRWETIKHVLVPAAIPGIVTGIVLASGRVFGEAAALIYTAGMSSPILDFTNWNPFNPASPLNPLRPAETLAVHIWKINGEGIMPDVAAVSSGASALLVIVILIFNIGARWIGKLLYKRMTSA</sequence>
<proteinExistence type="inferred from homology"/>
<evidence type="ECO:0000313" key="10">
    <source>
        <dbReference type="EMBL" id="KQL53066.1"/>
    </source>
</evidence>
<evidence type="ECO:0000256" key="3">
    <source>
        <dbReference type="ARBA" id="ARBA00022448"/>
    </source>
</evidence>
<dbReference type="PATRIC" id="fig|157838.3.peg.1282"/>
<feature type="transmembrane region" description="Helical" evidence="8">
    <location>
        <begin position="66"/>
        <end position="87"/>
    </location>
</feature>
<comment type="subcellular location">
    <subcellularLocation>
        <location evidence="1 8">Cell membrane</location>
        <topology evidence="1 8">Multi-pass membrane protein</topology>
    </subcellularLocation>
</comment>
<evidence type="ECO:0000256" key="8">
    <source>
        <dbReference type="RuleBase" id="RU363043"/>
    </source>
</evidence>
<dbReference type="AlphaFoldDB" id="A0A0Q3WQC9"/>
<evidence type="ECO:0000256" key="6">
    <source>
        <dbReference type="ARBA" id="ARBA00022989"/>
    </source>
</evidence>
<evidence type="ECO:0000259" key="9">
    <source>
        <dbReference type="PROSITE" id="PS50928"/>
    </source>
</evidence>
<dbReference type="InterPro" id="IPR000515">
    <property type="entry name" value="MetI-like"/>
</dbReference>
<comment type="caution">
    <text evidence="10">The sequence shown here is derived from an EMBL/GenBank/DDBJ whole genome shotgun (WGS) entry which is preliminary data.</text>
</comment>
<dbReference type="SUPFAM" id="SSF161098">
    <property type="entry name" value="MetI-like"/>
    <property type="match status" value="1"/>
</dbReference>
<keyword evidence="11" id="KW-1185">Reference proteome</keyword>
<accession>A0A0Q3WQC9</accession>
<feature type="transmembrane region" description="Helical" evidence="8">
    <location>
        <begin position="265"/>
        <end position="284"/>
    </location>
</feature>
<gene>
    <name evidence="10" type="ORF">AN964_05765</name>
</gene>